<keyword evidence="3 11" id="KW-0813">Transport</keyword>
<dbReference type="Pfam" id="PF16381">
    <property type="entry name" value="Coatomer_g_Cpla"/>
    <property type="match status" value="1"/>
</dbReference>
<dbReference type="InterPro" id="IPR009028">
    <property type="entry name" value="Coatomer/calthrin_app_sub_C"/>
</dbReference>
<gene>
    <name evidence="16" type="primary">g12276</name>
    <name evidence="16" type="ORF">VP750_LOCUS10935</name>
</gene>
<feature type="domain" description="Clathrin/coatomer adaptor adaptin-like N-terminal" evidence="13">
    <location>
        <begin position="37"/>
        <end position="544"/>
    </location>
</feature>
<dbReference type="InterPro" id="IPR037067">
    <property type="entry name" value="Coatomer_gsu_app_sf"/>
</dbReference>
<dbReference type="InterPro" id="IPR002553">
    <property type="entry name" value="Clathrin/coatomer_adapt-like_N"/>
</dbReference>
<accession>A0ABP1GEL3</accession>
<comment type="subcellular location">
    <subcellularLocation>
        <location evidence="11">Cytoplasm</location>
    </subcellularLocation>
    <subcellularLocation>
        <location evidence="1 11">Golgi apparatus membrane</location>
        <topology evidence="1 11">Peripheral membrane protein</topology>
        <orientation evidence="1 11">Cytoplasmic side</orientation>
    </subcellularLocation>
    <subcellularLocation>
        <location evidence="11">Cytoplasmic vesicle</location>
        <location evidence="11">COPI-coated vesicle membrane</location>
        <topology evidence="11">Peripheral membrane protein</topology>
        <orientation evidence="11">Cytoplasmic side</orientation>
    </subcellularLocation>
</comment>
<comment type="subunit">
    <text evidence="11">Oligomeric complex.</text>
</comment>
<evidence type="ECO:0000256" key="5">
    <source>
        <dbReference type="ARBA" id="ARBA00022737"/>
    </source>
</evidence>
<comment type="similarity">
    <text evidence="2 11">Belongs to the COPG family.</text>
</comment>
<evidence type="ECO:0000256" key="10">
    <source>
        <dbReference type="ARBA" id="ARBA00023329"/>
    </source>
</evidence>
<evidence type="ECO:0000256" key="1">
    <source>
        <dbReference type="ARBA" id="ARBA00004255"/>
    </source>
</evidence>
<dbReference type="EMBL" id="CAXHTA020000019">
    <property type="protein sequence ID" value="CAL5229029.1"/>
    <property type="molecule type" value="Genomic_DNA"/>
</dbReference>
<dbReference type="InterPro" id="IPR013041">
    <property type="entry name" value="Clathrin_app_Ig-like_sf"/>
</dbReference>
<evidence type="ECO:0000256" key="9">
    <source>
        <dbReference type="ARBA" id="ARBA00023136"/>
    </source>
</evidence>
<keyword evidence="8 11" id="KW-0333">Golgi apparatus</keyword>
<dbReference type="SUPFAM" id="SSF55711">
    <property type="entry name" value="Subdomain of clathrin and coatomer appendage domain"/>
    <property type="match status" value="1"/>
</dbReference>
<keyword evidence="7 11" id="KW-0653">Protein transport</keyword>
<dbReference type="PANTHER" id="PTHR10261">
    <property type="entry name" value="COATOMER SUBUNIT GAMMA"/>
    <property type="match status" value="1"/>
</dbReference>
<feature type="region of interest" description="Disordered" evidence="12">
    <location>
        <begin position="1"/>
        <end position="26"/>
    </location>
</feature>
<evidence type="ECO:0000259" key="15">
    <source>
        <dbReference type="Pfam" id="PF16381"/>
    </source>
</evidence>
<keyword evidence="9 11" id="KW-0472">Membrane</keyword>
<keyword evidence="4 11" id="KW-0963">Cytoplasm</keyword>
<keyword evidence="6 11" id="KW-0931">ER-Golgi transport</keyword>
<dbReference type="Pfam" id="PF01602">
    <property type="entry name" value="Adaptin_N"/>
    <property type="match status" value="1"/>
</dbReference>
<dbReference type="Proteomes" id="UP001497392">
    <property type="component" value="Unassembled WGS sequence"/>
</dbReference>
<evidence type="ECO:0000256" key="2">
    <source>
        <dbReference type="ARBA" id="ARBA00010720"/>
    </source>
</evidence>
<dbReference type="Pfam" id="PF08752">
    <property type="entry name" value="COP-gamma_platf"/>
    <property type="match status" value="1"/>
</dbReference>
<dbReference type="SUPFAM" id="SSF48371">
    <property type="entry name" value="ARM repeat"/>
    <property type="match status" value="1"/>
</dbReference>
<dbReference type="InterPro" id="IPR012295">
    <property type="entry name" value="TBP_dom_sf"/>
</dbReference>
<sequence>MAATAQDPSAPLRGPEKKDEDRDDETEYSPFYAIEKGAVLQEARCFNDPHIDSRRCQQVITKLLYLLTQGETLTKKEASEVFFSVTKLYQSKDANLRRMVYLVIKDVCPGSDEVIIITSSLMKDMNSKTDLYRSNAIRVLCSITDSQLLGQIERYLKQAIVDKAPVVASAVLVSALHLLGNNAEIVKRWTNEIQEAVNSKSNMVQFHGVALLHALRAGDRLAVSKLVTSLTQKNVRSSLAQCLLVRYVAQVISESTNVGAGPRPFYSWLESCLRHKGEMVIMEAARAIVNMPEVTQRELQPAVTVLQLFLTSSKPTLRFAAVRTLNKVAMTHPTAVQSCNLDLEALISDTNRTIATLAITTLLKTGNESSVERLLKQIGSFMSDIADDFKIVVVEAIRTLCLKFPQKYRALMNFLSNVLREDGGFEYKRAIVDSILILIKDIPDAKEPGLAHLCEFIEDCEFTYLSTQILHVLGDEGPKTKDPSRYIRFIYNRIILENATVRAAAVSSLAKFGALVEDLRERVKVLLSRALHDNDDEVRDRATLHLAELNGLAGGPAAINVQWNIPAKNLEKSLRAYLQNGTDAPFDLSCVPKALPQAPPKEQKKKNSSAPAKPPPVAASEYADTLQRIPQLSSLGEVFKSAEPLLLTEEETEYSIALVVHIFEAHVLLQFNCSNTVAEQVLENVNVVVDLSEAEGFEEEVTVPLARMEYGSLGQCYVLLKREASSMTLGKLGACMQFTVKEIDPSTGEAEEEGYEDEYQLEDIDIGAANYIKATPLGNWRRMWEDTSPDSEVADDYGLGVREGLQDAVDAVVSILGMCPCDGTDAVPPNARSHTVLLSGTFVGDVQALARVSFGIDMHRNVAMKLVTRSESPDVSAAIHQIIQS</sequence>
<name>A0ABP1GEL3_9CHLO</name>
<evidence type="ECO:0000256" key="11">
    <source>
        <dbReference type="PIRNR" id="PIRNR037093"/>
    </source>
</evidence>
<evidence type="ECO:0000259" key="13">
    <source>
        <dbReference type="Pfam" id="PF01602"/>
    </source>
</evidence>
<keyword evidence="10 11" id="KW-0968">Cytoplasmic vesicle</keyword>
<dbReference type="InterPro" id="IPR017106">
    <property type="entry name" value="Coatomer_gsu"/>
</dbReference>
<feature type="domain" description="Coatomer gamma subunit appendage Ig-like subdomain" evidence="14">
    <location>
        <begin position="621"/>
        <end position="766"/>
    </location>
</feature>
<reference evidence="16 17" key="1">
    <citation type="submission" date="2024-06" db="EMBL/GenBank/DDBJ databases">
        <authorList>
            <person name="Kraege A."/>
            <person name="Thomma B."/>
        </authorList>
    </citation>
    <scope>NUCLEOTIDE SEQUENCE [LARGE SCALE GENOMIC DNA]</scope>
</reference>
<dbReference type="InterPro" id="IPR011989">
    <property type="entry name" value="ARM-like"/>
</dbReference>
<keyword evidence="17" id="KW-1185">Reference proteome</keyword>
<keyword evidence="5" id="KW-0677">Repeat</keyword>
<dbReference type="InterPro" id="IPR016024">
    <property type="entry name" value="ARM-type_fold"/>
</dbReference>
<evidence type="ECO:0000313" key="17">
    <source>
        <dbReference type="Proteomes" id="UP001497392"/>
    </source>
</evidence>
<dbReference type="InterPro" id="IPR032154">
    <property type="entry name" value="Coatomer_g_Cpla"/>
</dbReference>
<dbReference type="PIRSF" id="PIRSF037093">
    <property type="entry name" value="Coatomer_gamma_subunit"/>
    <property type="match status" value="1"/>
</dbReference>
<dbReference type="InterPro" id="IPR013040">
    <property type="entry name" value="Coatomer_gsu_app_Ig-like_dom"/>
</dbReference>
<evidence type="ECO:0000256" key="6">
    <source>
        <dbReference type="ARBA" id="ARBA00022892"/>
    </source>
</evidence>
<feature type="domain" description="Coatomer subunit gamma C-terminal" evidence="15">
    <location>
        <begin position="770"/>
        <end position="883"/>
    </location>
</feature>
<proteinExistence type="inferred from homology"/>
<evidence type="ECO:0000256" key="4">
    <source>
        <dbReference type="ARBA" id="ARBA00022490"/>
    </source>
</evidence>
<feature type="region of interest" description="Disordered" evidence="12">
    <location>
        <begin position="589"/>
        <end position="620"/>
    </location>
</feature>
<dbReference type="Gene3D" id="2.60.40.1480">
    <property type="entry name" value="Coatomer, gamma subunit, appendage domain"/>
    <property type="match status" value="1"/>
</dbReference>
<comment type="function">
    <text evidence="11">The coatomer is a cytosolic protein complex that binds to dilysine motifs and reversibly associates with Golgi non-clathrin-coated vesicles, which further mediate biosynthetic protein transport from the ER, via the Golgi up to the trans Golgi network. Coatomer complex is required for budding from Golgi membranes, and is essential for the retrograde Golgi-to-ER transport of dilysine-tagged proteins.</text>
</comment>
<dbReference type="Gene3D" id="1.25.10.10">
    <property type="entry name" value="Leucine-rich Repeat Variant"/>
    <property type="match status" value="2"/>
</dbReference>
<evidence type="ECO:0000256" key="3">
    <source>
        <dbReference type="ARBA" id="ARBA00022448"/>
    </source>
</evidence>
<organism evidence="16 17">
    <name type="scientific">Coccomyxa viridis</name>
    <dbReference type="NCBI Taxonomy" id="1274662"/>
    <lineage>
        <taxon>Eukaryota</taxon>
        <taxon>Viridiplantae</taxon>
        <taxon>Chlorophyta</taxon>
        <taxon>core chlorophytes</taxon>
        <taxon>Trebouxiophyceae</taxon>
        <taxon>Trebouxiophyceae incertae sedis</taxon>
        <taxon>Coccomyxaceae</taxon>
        <taxon>Coccomyxa</taxon>
    </lineage>
</organism>
<evidence type="ECO:0000313" key="16">
    <source>
        <dbReference type="EMBL" id="CAL5229029.1"/>
    </source>
</evidence>
<protein>
    <recommendedName>
        <fullName evidence="11">Coatomer subunit gamma</fullName>
    </recommendedName>
</protein>
<comment type="caution">
    <text evidence="16">The sequence shown here is derived from an EMBL/GenBank/DDBJ whole genome shotgun (WGS) entry which is preliminary data.</text>
</comment>
<dbReference type="SUPFAM" id="SSF49348">
    <property type="entry name" value="Clathrin adaptor appendage domain"/>
    <property type="match status" value="1"/>
</dbReference>
<dbReference type="Gene3D" id="3.30.310.10">
    <property type="entry name" value="TATA-Binding Protein"/>
    <property type="match status" value="1"/>
</dbReference>
<dbReference type="PANTHER" id="PTHR10261:SF0">
    <property type="entry name" value="COATOMER SUBUNIT GAMMA-2"/>
    <property type="match status" value="1"/>
</dbReference>
<evidence type="ECO:0000256" key="8">
    <source>
        <dbReference type="ARBA" id="ARBA00023034"/>
    </source>
</evidence>
<evidence type="ECO:0000259" key="14">
    <source>
        <dbReference type="Pfam" id="PF08752"/>
    </source>
</evidence>
<evidence type="ECO:0000256" key="7">
    <source>
        <dbReference type="ARBA" id="ARBA00022927"/>
    </source>
</evidence>
<evidence type="ECO:0000256" key="12">
    <source>
        <dbReference type="SAM" id="MobiDB-lite"/>
    </source>
</evidence>